<dbReference type="SUPFAM" id="SSF52425">
    <property type="entry name" value="Cryptochrome/photolyase, N-terminal domain"/>
    <property type="match status" value="1"/>
</dbReference>
<protein>
    <submittedName>
        <fullName evidence="2">DNA photolyase</fullName>
    </submittedName>
</protein>
<evidence type="ECO:0000313" key="2">
    <source>
        <dbReference type="EMBL" id="KAL2550219.1"/>
    </source>
</evidence>
<feature type="domain" description="Photolyase/cryptochrome alpha/beta" evidence="1">
    <location>
        <begin position="47"/>
        <end position="189"/>
    </location>
</feature>
<dbReference type="InterPro" id="IPR029058">
    <property type="entry name" value="AB_hydrolase_fold"/>
</dbReference>
<dbReference type="PROSITE" id="PS51645">
    <property type="entry name" value="PHR_CRY_ALPHA_BETA"/>
    <property type="match status" value="1"/>
</dbReference>
<dbReference type="InterPro" id="IPR000073">
    <property type="entry name" value="AB_hydrolase_1"/>
</dbReference>
<dbReference type="EMBL" id="JBFOLJ010000003">
    <property type="protein sequence ID" value="KAL2550219.1"/>
    <property type="molecule type" value="Genomic_DNA"/>
</dbReference>
<dbReference type="PANTHER" id="PTHR47832">
    <property type="entry name" value="DNA PHOTOLYASE"/>
    <property type="match status" value="1"/>
</dbReference>
<accession>A0ABD1WKK0</accession>
<dbReference type="InterPro" id="IPR014729">
    <property type="entry name" value="Rossmann-like_a/b/a_fold"/>
</dbReference>
<name>A0ABD1WKK0_9LAMI</name>
<gene>
    <name evidence="2" type="ORF">Fot_11749</name>
</gene>
<sequence>MDLLIYPRVFTVSNSRNLTIFLPRARLKFSASAVKGRVKSGEAEKTGAAIVWYKHDLRVDDHSGLIAAASQYRTLVPVYVFDHRIVSRFSDEILELLLFALEDLRKLLKEQGSNLMIRFGSAERVIGQLVKEVTASSIFVEEEMEYELCRMLDIVNETLSTVSFDGRNPEIVKWSTPFYDVKSLDDLPLSYNEFKKLKFPVVSSLLPPTLPGPPMDLFWGALPTLDDLKKFIDDSSNVGNLEKEWNSFKKFSAQSVLQRKRLKELEKAELIESNQQIAISKTTQRRPEKSAFVTRQGNLVGGGASIVLNALAAYLRYLEGTARDEWQEVHDKLREAESREGASFHSLFGSSLLLGIISARRVYFEAIKYEKDRNGGFLSPFGYSTTTIAAAIDTVYSMEWYRLLTLQGQRRERGNYSVRIWRWNGHLIQYTVSGHEGPPILLVHGFGAFLEHYRDNANPIAESGNRVWAITLLGFGKSEKPNVLYTELLWAELLRDFIIEVIGEPVHLVGNSIGGYFVAILAGLWPALAKSVVLINSAGNIIPGYSAPSYSEDRRTLGAAARLGARLLLLYLRFNIRNILKSFYPTKTDRANDELIHEMLRASYDPGAIVVLESIFIFDLSLPLNYLLEGYGKILVIQGMKDPLSDSKSKLAMLREHCRGIVTKEIDAGHCPQDEQPNEVNSIIEEWVVSIESENIRYDTGELVPAQNQINKLHELPDASQNGAQEAVATVV</sequence>
<dbReference type="Pfam" id="PF00561">
    <property type="entry name" value="Abhydrolase_1"/>
    <property type="match status" value="1"/>
</dbReference>
<reference evidence="3" key="1">
    <citation type="submission" date="2024-07" db="EMBL/GenBank/DDBJ databases">
        <title>Two chromosome-level genome assemblies of Korean endemic species Abeliophyllum distichum and Forsythia ovata (Oleaceae).</title>
        <authorList>
            <person name="Jang H."/>
        </authorList>
    </citation>
    <scope>NUCLEOTIDE SEQUENCE [LARGE SCALE GENOMIC DNA]</scope>
</reference>
<dbReference type="PANTHER" id="PTHR47832:SF1">
    <property type="entry name" value="DNA PHOTOLYASE"/>
    <property type="match status" value="1"/>
</dbReference>
<dbReference type="Gene3D" id="3.40.50.1820">
    <property type="entry name" value="alpha/beta hydrolase"/>
    <property type="match status" value="1"/>
</dbReference>
<dbReference type="Pfam" id="PF00875">
    <property type="entry name" value="DNA_photolyase"/>
    <property type="match status" value="1"/>
</dbReference>
<organism evidence="2 3">
    <name type="scientific">Forsythia ovata</name>
    <dbReference type="NCBI Taxonomy" id="205694"/>
    <lineage>
        <taxon>Eukaryota</taxon>
        <taxon>Viridiplantae</taxon>
        <taxon>Streptophyta</taxon>
        <taxon>Embryophyta</taxon>
        <taxon>Tracheophyta</taxon>
        <taxon>Spermatophyta</taxon>
        <taxon>Magnoliopsida</taxon>
        <taxon>eudicotyledons</taxon>
        <taxon>Gunneridae</taxon>
        <taxon>Pentapetalae</taxon>
        <taxon>asterids</taxon>
        <taxon>lamiids</taxon>
        <taxon>Lamiales</taxon>
        <taxon>Oleaceae</taxon>
        <taxon>Forsythieae</taxon>
        <taxon>Forsythia</taxon>
    </lineage>
</organism>
<dbReference type="GO" id="GO:0016787">
    <property type="term" value="F:hydrolase activity"/>
    <property type="evidence" value="ECO:0007669"/>
    <property type="project" value="UniProtKB-ARBA"/>
</dbReference>
<comment type="caution">
    <text evidence="2">The sequence shown here is derived from an EMBL/GenBank/DDBJ whole genome shotgun (WGS) entry which is preliminary data.</text>
</comment>
<evidence type="ECO:0000313" key="3">
    <source>
        <dbReference type="Proteomes" id="UP001604277"/>
    </source>
</evidence>
<keyword evidence="3" id="KW-1185">Reference proteome</keyword>
<dbReference type="SUPFAM" id="SSF53474">
    <property type="entry name" value="alpha/beta-Hydrolases"/>
    <property type="match status" value="1"/>
</dbReference>
<proteinExistence type="predicted"/>
<evidence type="ECO:0000259" key="1">
    <source>
        <dbReference type="PROSITE" id="PS51645"/>
    </source>
</evidence>
<dbReference type="InterPro" id="IPR036155">
    <property type="entry name" value="Crypto/Photolyase_N_sf"/>
</dbReference>
<dbReference type="AlphaFoldDB" id="A0ABD1WKK0"/>
<dbReference type="InterPro" id="IPR006050">
    <property type="entry name" value="DNA_photolyase_N"/>
</dbReference>
<dbReference type="Proteomes" id="UP001604277">
    <property type="component" value="Unassembled WGS sequence"/>
</dbReference>
<dbReference type="Gene3D" id="3.40.50.620">
    <property type="entry name" value="HUPs"/>
    <property type="match status" value="1"/>
</dbReference>